<feature type="region of interest" description="Disordered" evidence="1">
    <location>
        <begin position="26"/>
        <end position="72"/>
    </location>
</feature>
<evidence type="ECO:0000313" key="3">
    <source>
        <dbReference type="Proteomes" id="UP000297229"/>
    </source>
</evidence>
<organism evidence="2 3">
    <name type="scientific">Botrytis elliptica</name>
    <dbReference type="NCBI Taxonomy" id="278938"/>
    <lineage>
        <taxon>Eukaryota</taxon>
        <taxon>Fungi</taxon>
        <taxon>Dikarya</taxon>
        <taxon>Ascomycota</taxon>
        <taxon>Pezizomycotina</taxon>
        <taxon>Leotiomycetes</taxon>
        <taxon>Helotiales</taxon>
        <taxon>Sclerotiniaceae</taxon>
        <taxon>Botrytis</taxon>
    </lineage>
</organism>
<sequence length="102" mass="11900">MPFQIPETKAEQNVYAFRPHLLALPQSQKASSHGLLGKEGKEGKEKEMERAKGWKQKPKQKRPTPQENDQKAFHLRTNLKFVTMQIWVKVKSCYIHATDNHF</sequence>
<reference evidence="2 3" key="1">
    <citation type="submission" date="2017-12" db="EMBL/GenBank/DDBJ databases">
        <title>Comparative genomics of Botrytis spp.</title>
        <authorList>
            <person name="Valero-Jimenez C.A."/>
            <person name="Tapia P."/>
            <person name="Veloso J."/>
            <person name="Silva-Moreno E."/>
            <person name="Staats M."/>
            <person name="Valdes J.H."/>
            <person name="Van Kan J.A.L."/>
        </authorList>
    </citation>
    <scope>NUCLEOTIDE SEQUENCE [LARGE SCALE GENOMIC DNA]</scope>
    <source>
        <strain evidence="2 3">Be9601</strain>
    </source>
</reference>
<feature type="compositionally biased region" description="Basic and acidic residues" evidence="1">
    <location>
        <begin position="36"/>
        <end position="52"/>
    </location>
</feature>
<evidence type="ECO:0000313" key="2">
    <source>
        <dbReference type="EMBL" id="TGO77374.1"/>
    </source>
</evidence>
<dbReference type="EMBL" id="PQXM01000110">
    <property type="protein sequence ID" value="TGO77374.1"/>
    <property type="molecule type" value="Genomic_DNA"/>
</dbReference>
<feature type="compositionally biased region" description="Basic residues" evidence="1">
    <location>
        <begin position="53"/>
        <end position="62"/>
    </location>
</feature>
<protein>
    <submittedName>
        <fullName evidence="2">Uncharacterized protein</fullName>
    </submittedName>
</protein>
<dbReference type="Proteomes" id="UP000297229">
    <property type="component" value="Unassembled WGS sequence"/>
</dbReference>
<gene>
    <name evidence="2" type="ORF">BELL_0111g00190</name>
</gene>
<dbReference type="AlphaFoldDB" id="A0A4Z1JW19"/>
<proteinExistence type="predicted"/>
<comment type="caution">
    <text evidence="2">The sequence shown here is derived from an EMBL/GenBank/DDBJ whole genome shotgun (WGS) entry which is preliminary data.</text>
</comment>
<evidence type="ECO:0000256" key="1">
    <source>
        <dbReference type="SAM" id="MobiDB-lite"/>
    </source>
</evidence>
<name>A0A4Z1JW19_9HELO</name>
<accession>A0A4Z1JW19</accession>
<keyword evidence="3" id="KW-1185">Reference proteome</keyword>